<dbReference type="GO" id="GO:0016740">
    <property type="term" value="F:transferase activity"/>
    <property type="evidence" value="ECO:0007669"/>
    <property type="project" value="UniProtKB-KW"/>
</dbReference>
<sequence length="105" mass="12033">MGAPKLSKREGPQLPKTGGPPVGVSEAAKDPLAAFLHFRFEVEERQPVVYLYELQIKEEYTSDESCPYWLLQQHMQQQQQQLVAADSSSEEEEPEYEILKKEIIP</sequence>
<dbReference type="OrthoDB" id="424551at2759"/>
<organism evidence="2 3">
    <name type="scientific">Eimeria maxima</name>
    <name type="common">Coccidian parasite</name>
    <dbReference type="NCBI Taxonomy" id="5804"/>
    <lineage>
        <taxon>Eukaryota</taxon>
        <taxon>Sar</taxon>
        <taxon>Alveolata</taxon>
        <taxon>Apicomplexa</taxon>
        <taxon>Conoidasida</taxon>
        <taxon>Coccidia</taxon>
        <taxon>Eucoccidiorida</taxon>
        <taxon>Eimeriorina</taxon>
        <taxon>Eimeriidae</taxon>
        <taxon>Eimeria</taxon>
    </lineage>
</organism>
<evidence type="ECO:0000313" key="3">
    <source>
        <dbReference type="Proteomes" id="UP000030763"/>
    </source>
</evidence>
<dbReference type="RefSeq" id="XP_013334471.1">
    <property type="nucleotide sequence ID" value="XM_013479017.1"/>
</dbReference>
<dbReference type="GeneID" id="25335161"/>
<name>U6M428_EIMMA</name>
<dbReference type="EMBL" id="HG719388">
    <property type="protein sequence ID" value="CDJ57823.1"/>
    <property type="molecule type" value="Genomic_DNA"/>
</dbReference>
<dbReference type="Gene3D" id="3.40.630.30">
    <property type="match status" value="1"/>
</dbReference>
<keyword evidence="2" id="KW-0808">Transferase</keyword>
<accession>U6M428</accession>
<proteinExistence type="predicted"/>
<feature type="region of interest" description="Disordered" evidence="1">
    <location>
        <begin position="82"/>
        <end position="105"/>
    </location>
</feature>
<keyword evidence="3" id="KW-1185">Reference proteome</keyword>
<protein>
    <submittedName>
        <fullName evidence="2">Acetyltransferase domain-containing protein, putative</fullName>
    </submittedName>
</protein>
<dbReference type="AlphaFoldDB" id="U6M428"/>
<gene>
    <name evidence="2" type="ORF">EMWEY_00011750</name>
</gene>
<dbReference type="VEuPathDB" id="ToxoDB:EMWEY_00011750"/>
<dbReference type="Proteomes" id="UP000030763">
    <property type="component" value="Unassembled WGS sequence"/>
</dbReference>
<evidence type="ECO:0000313" key="2">
    <source>
        <dbReference type="EMBL" id="CDJ57823.1"/>
    </source>
</evidence>
<reference evidence="2" key="1">
    <citation type="submission" date="2013-10" db="EMBL/GenBank/DDBJ databases">
        <title>Genomic analysis of the causative agents of coccidiosis in chickens.</title>
        <authorList>
            <person name="Reid A.J."/>
            <person name="Blake D."/>
            <person name="Billington K."/>
            <person name="Browne H."/>
            <person name="Dunn M."/>
            <person name="Hung S."/>
            <person name="Kawahara F."/>
            <person name="Miranda-Saavedra D."/>
            <person name="Mourier T."/>
            <person name="Nagra H."/>
            <person name="Otto T.D."/>
            <person name="Rawlings N."/>
            <person name="Sanchez A."/>
            <person name="Sanders M."/>
            <person name="Subramaniam C."/>
            <person name="Tay Y."/>
            <person name="Dear P."/>
            <person name="Doerig C."/>
            <person name="Gruber A."/>
            <person name="Parkinson J."/>
            <person name="Shirley M."/>
            <person name="Wan K.L."/>
            <person name="Berriman M."/>
            <person name="Tomley F."/>
            <person name="Pain A."/>
        </authorList>
    </citation>
    <scope>NUCLEOTIDE SEQUENCE [LARGE SCALE GENOMIC DNA]</scope>
    <source>
        <strain evidence="2">Weybridge</strain>
    </source>
</reference>
<reference evidence="2" key="2">
    <citation type="submission" date="2013-10" db="EMBL/GenBank/DDBJ databases">
        <authorList>
            <person name="Aslett M."/>
        </authorList>
    </citation>
    <scope>NUCLEOTIDE SEQUENCE [LARGE SCALE GENOMIC DNA]</scope>
    <source>
        <strain evidence="2">Weybridge</strain>
    </source>
</reference>
<evidence type="ECO:0000256" key="1">
    <source>
        <dbReference type="SAM" id="MobiDB-lite"/>
    </source>
</evidence>
<feature type="region of interest" description="Disordered" evidence="1">
    <location>
        <begin position="1"/>
        <end position="26"/>
    </location>
</feature>